<evidence type="ECO:0000313" key="2">
    <source>
        <dbReference type="EMBL" id="MBW0475106.1"/>
    </source>
</evidence>
<dbReference type="AlphaFoldDB" id="A0A9Q3GPH4"/>
<organism evidence="2 3">
    <name type="scientific">Austropuccinia psidii MF-1</name>
    <dbReference type="NCBI Taxonomy" id="1389203"/>
    <lineage>
        <taxon>Eukaryota</taxon>
        <taxon>Fungi</taxon>
        <taxon>Dikarya</taxon>
        <taxon>Basidiomycota</taxon>
        <taxon>Pucciniomycotina</taxon>
        <taxon>Pucciniomycetes</taxon>
        <taxon>Pucciniales</taxon>
        <taxon>Sphaerophragmiaceae</taxon>
        <taxon>Austropuccinia</taxon>
    </lineage>
</organism>
<evidence type="ECO:0000313" key="3">
    <source>
        <dbReference type="Proteomes" id="UP000765509"/>
    </source>
</evidence>
<gene>
    <name evidence="2" type="ORF">O181_014821</name>
</gene>
<comment type="caution">
    <text evidence="2">The sequence shown here is derived from an EMBL/GenBank/DDBJ whole genome shotgun (WGS) entry which is preliminary data.</text>
</comment>
<feature type="compositionally biased region" description="Acidic residues" evidence="1">
    <location>
        <begin position="94"/>
        <end position="118"/>
    </location>
</feature>
<proteinExistence type="predicted"/>
<name>A0A9Q3GPH4_9BASI</name>
<sequence length="140" mass="16076">MGMTNWERVRLLPKIPIPCNSLHPPKGLLVDFDNVKCFKNLSNFEKQSTVDMKNISFLPNPVQALSPQKHPYEKISNKALYQKYSEIVLKSYPMEDDENVEEDNEEQNGDSIDLEGESPDASGDEINGFFEPVKYDYEDD</sequence>
<accession>A0A9Q3GPH4</accession>
<dbReference type="EMBL" id="AVOT02003990">
    <property type="protein sequence ID" value="MBW0475106.1"/>
    <property type="molecule type" value="Genomic_DNA"/>
</dbReference>
<dbReference type="Proteomes" id="UP000765509">
    <property type="component" value="Unassembled WGS sequence"/>
</dbReference>
<protein>
    <submittedName>
        <fullName evidence="2">Uncharacterized protein</fullName>
    </submittedName>
</protein>
<reference evidence="2" key="1">
    <citation type="submission" date="2021-03" db="EMBL/GenBank/DDBJ databases">
        <title>Draft genome sequence of rust myrtle Austropuccinia psidii MF-1, a brazilian biotype.</title>
        <authorList>
            <person name="Quecine M.C."/>
            <person name="Pachon D.M.R."/>
            <person name="Bonatelli M.L."/>
            <person name="Correr F.H."/>
            <person name="Franceschini L.M."/>
            <person name="Leite T.F."/>
            <person name="Margarido G.R.A."/>
            <person name="Almeida C.A."/>
            <person name="Ferrarezi J.A."/>
            <person name="Labate C.A."/>
        </authorList>
    </citation>
    <scope>NUCLEOTIDE SEQUENCE</scope>
    <source>
        <strain evidence="2">MF-1</strain>
    </source>
</reference>
<feature type="region of interest" description="Disordered" evidence="1">
    <location>
        <begin position="92"/>
        <end position="140"/>
    </location>
</feature>
<evidence type="ECO:0000256" key="1">
    <source>
        <dbReference type="SAM" id="MobiDB-lite"/>
    </source>
</evidence>
<keyword evidence="3" id="KW-1185">Reference proteome</keyword>